<organism evidence="12 13">
    <name type="scientific">Natronobacillus azotifigens</name>
    <dbReference type="NCBI Taxonomy" id="472978"/>
    <lineage>
        <taxon>Bacteria</taxon>
        <taxon>Bacillati</taxon>
        <taxon>Bacillota</taxon>
        <taxon>Bacilli</taxon>
        <taxon>Bacillales</taxon>
        <taxon>Bacillaceae</taxon>
        <taxon>Natronobacillus</taxon>
    </lineage>
</organism>
<dbReference type="RefSeq" id="WP_268780799.1">
    <property type="nucleotide sequence ID" value="NZ_JAPRAT010000026.1"/>
</dbReference>
<comment type="caution">
    <text evidence="12">The sequence shown here is derived from an EMBL/GenBank/DDBJ whole genome shotgun (WGS) entry which is preliminary data.</text>
</comment>
<dbReference type="GO" id="GO:0005524">
    <property type="term" value="F:ATP binding"/>
    <property type="evidence" value="ECO:0007669"/>
    <property type="project" value="UniProtKB-UniRule"/>
</dbReference>
<dbReference type="EMBL" id="JAPRAT010000026">
    <property type="protein sequence ID" value="MCZ0704034.1"/>
    <property type="molecule type" value="Genomic_DNA"/>
</dbReference>
<evidence type="ECO:0000256" key="3">
    <source>
        <dbReference type="ARBA" id="ARBA00022490"/>
    </source>
</evidence>
<evidence type="ECO:0000256" key="6">
    <source>
        <dbReference type="ARBA" id="ARBA00022840"/>
    </source>
</evidence>
<dbReference type="Pfam" id="PF02092">
    <property type="entry name" value="tRNA_synt_2f"/>
    <property type="match status" value="1"/>
</dbReference>
<dbReference type="HAMAP" id="MF_00255">
    <property type="entry name" value="Gly_tRNA_synth_beta"/>
    <property type="match status" value="1"/>
</dbReference>
<comment type="subunit">
    <text evidence="10">Tetramer of two alpha and two beta subunits.</text>
</comment>
<keyword evidence="13" id="KW-1185">Reference proteome</keyword>
<dbReference type="Pfam" id="PF05746">
    <property type="entry name" value="DALR_1"/>
    <property type="match status" value="1"/>
</dbReference>
<keyword evidence="3 10" id="KW-0963">Cytoplasm</keyword>
<sequence length="697" mass="78683">MKKTNVLFEIGLEEMPARFLADAEKQLKSKTMEWLHSIRLSYQAIQTFATPRRLAILIKEVDGKQPDLEEEAKGPAKKIAMDDEGNWSKAAIGFTKGQGRSVEDIYFKEINGTEYAHVHRFTEGKSASELLPKFKDVILSLTFPKNMRWSTGSLRFIRPIRWLVALNDEAIIPFEIAGVETSNYTYGHRFLGDKVTIKDAISYQQTLADQFVVARSEDRKASITAQMNELQQLNNWVIPADADLLEEVSQLVEYPTVFSGSFSEEFLIVPEEALITSMKEHQRYFPVLSGEGKLLPHFIAVRNGNDQNIDTVARGNEKVLSARLSDAMFFYQEDKKQSIEKNMLKLERMVFQESLGTIADKVSRVITITEKIAELLGLDDSLKTQAQRAAAISKFDLVTNMVNEFTNLQGIMGEKYARIAGEEEAVAIAINEHYMPRYANDQLPESTIGSIVSIADKLDTIVGCIAVGIIPSGSQDPYALRRQAMGVIQIVEKQNWSITIEALLTLVENLFQGLGLAKDDIKIVEQNVLTFFKARAAYLIRSEEIEQDIVDAVLANGIGQISNTIAKAKYLTNRRADPTFKPVQEALVRVIKLAKKGKDKGVDVSLFENEEEKVLYTVLQEVKKPYLKKLQENNFEQAIELLAKLVEPIDSFFEHTMVMTEDVEKKENRISLLNKIAKLVLSFADLSEVEWKQQFTS</sequence>
<dbReference type="GO" id="GO:0004814">
    <property type="term" value="F:arginine-tRNA ligase activity"/>
    <property type="evidence" value="ECO:0007669"/>
    <property type="project" value="InterPro"/>
</dbReference>
<proteinExistence type="inferred from homology"/>
<dbReference type="InterPro" id="IPR015944">
    <property type="entry name" value="Gly-tRNA-synth_bsu"/>
</dbReference>
<reference evidence="12" key="1">
    <citation type="submission" date="2022-11" db="EMBL/GenBank/DDBJ databases">
        <title>WGS of Natronobacillus azotifigens 24KS-1, an anaerobic diazotrophic haloalkaliphile from soda-rich habitats.</title>
        <authorList>
            <person name="Sorokin D.Y."/>
            <person name="Merkel A.Y."/>
        </authorList>
    </citation>
    <scope>NUCLEOTIDE SEQUENCE</scope>
    <source>
        <strain evidence="12">24KS-1</strain>
    </source>
</reference>
<evidence type="ECO:0000256" key="5">
    <source>
        <dbReference type="ARBA" id="ARBA00022741"/>
    </source>
</evidence>
<evidence type="ECO:0000256" key="8">
    <source>
        <dbReference type="ARBA" id="ARBA00023146"/>
    </source>
</evidence>
<comment type="subcellular location">
    <subcellularLocation>
        <location evidence="1 10">Cytoplasm</location>
    </subcellularLocation>
</comment>
<name>A0A9J6RE67_9BACI</name>
<dbReference type="PANTHER" id="PTHR30075">
    <property type="entry name" value="GLYCYL-TRNA SYNTHETASE"/>
    <property type="match status" value="1"/>
</dbReference>
<evidence type="ECO:0000256" key="1">
    <source>
        <dbReference type="ARBA" id="ARBA00004496"/>
    </source>
</evidence>
<dbReference type="PROSITE" id="PS50861">
    <property type="entry name" value="AA_TRNA_LIGASE_II_GLYAB"/>
    <property type="match status" value="1"/>
</dbReference>
<evidence type="ECO:0000313" key="13">
    <source>
        <dbReference type="Proteomes" id="UP001084197"/>
    </source>
</evidence>
<evidence type="ECO:0000256" key="2">
    <source>
        <dbReference type="ARBA" id="ARBA00008226"/>
    </source>
</evidence>
<dbReference type="NCBIfam" id="TIGR00211">
    <property type="entry name" value="glyS"/>
    <property type="match status" value="1"/>
</dbReference>
<keyword evidence="5 10" id="KW-0547">Nucleotide-binding</keyword>
<comment type="similarity">
    <text evidence="2 10">Belongs to the class-II aminoacyl-tRNA synthetase family.</text>
</comment>
<comment type="catalytic activity">
    <reaction evidence="9 10">
        <text>tRNA(Gly) + glycine + ATP = glycyl-tRNA(Gly) + AMP + diphosphate</text>
        <dbReference type="Rhea" id="RHEA:16013"/>
        <dbReference type="Rhea" id="RHEA-COMP:9664"/>
        <dbReference type="Rhea" id="RHEA-COMP:9683"/>
        <dbReference type="ChEBI" id="CHEBI:30616"/>
        <dbReference type="ChEBI" id="CHEBI:33019"/>
        <dbReference type="ChEBI" id="CHEBI:57305"/>
        <dbReference type="ChEBI" id="CHEBI:78442"/>
        <dbReference type="ChEBI" id="CHEBI:78522"/>
        <dbReference type="ChEBI" id="CHEBI:456215"/>
        <dbReference type="EC" id="6.1.1.14"/>
    </reaction>
</comment>
<dbReference type="InterPro" id="IPR006194">
    <property type="entry name" value="Gly-tRNA-synth_heterodimer"/>
</dbReference>
<evidence type="ECO:0000256" key="9">
    <source>
        <dbReference type="ARBA" id="ARBA00047937"/>
    </source>
</evidence>
<dbReference type="Proteomes" id="UP001084197">
    <property type="component" value="Unassembled WGS sequence"/>
</dbReference>
<protein>
    <recommendedName>
        <fullName evidence="10">Glycine--tRNA ligase beta subunit</fullName>
        <ecNumber evidence="10">6.1.1.14</ecNumber>
    </recommendedName>
    <alternativeName>
        <fullName evidence="10">Glycyl-tRNA synthetase beta subunit</fullName>
        <shortName evidence="10">GlyRS</shortName>
    </alternativeName>
</protein>
<dbReference type="EC" id="6.1.1.14" evidence="10"/>
<evidence type="ECO:0000256" key="10">
    <source>
        <dbReference type="HAMAP-Rule" id="MF_00255"/>
    </source>
</evidence>
<dbReference type="GO" id="GO:0006420">
    <property type="term" value="P:arginyl-tRNA aminoacylation"/>
    <property type="evidence" value="ECO:0007669"/>
    <property type="project" value="InterPro"/>
</dbReference>
<dbReference type="GO" id="GO:0006426">
    <property type="term" value="P:glycyl-tRNA aminoacylation"/>
    <property type="evidence" value="ECO:0007669"/>
    <property type="project" value="UniProtKB-UniRule"/>
</dbReference>
<gene>
    <name evidence="10 12" type="primary">glyS</name>
    <name evidence="12" type="ORF">OWO01_12500</name>
</gene>
<dbReference type="GO" id="GO:0004820">
    <property type="term" value="F:glycine-tRNA ligase activity"/>
    <property type="evidence" value="ECO:0007669"/>
    <property type="project" value="UniProtKB-UniRule"/>
</dbReference>
<dbReference type="InterPro" id="IPR008909">
    <property type="entry name" value="DALR_anticod-bd"/>
</dbReference>
<evidence type="ECO:0000259" key="11">
    <source>
        <dbReference type="Pfam" id="PF05746"/>
    </source>
</evidence>
<dbReference type="PRINTS" id="PR01045">
    <property type="entry name" value="TRNASYNTHGB"/>
</dbReference>
<dbReference type="GO" id="GO:0005829">
    <property type="term" value="C:cytosol"/>
    <property type="evidence" value="ECO:0007669"/>
    <property type="project" value="TreeGrafter"/>
</dbReference>
<keyword evidence="8 10" id="KW-0030">Aminoacyl-tRNA synthetase</keyword>
<evidence type="ECO:0000313" key="12">
    <source>
        <dbReference type="EMBL" id="MCZ0704034.1"/>
    </source>
</evidence>
<keyword evidence="4 10" id="KW-0436">Ligase</keyword>
<accession>A0A9J6RE67</accession>
<dbReference type="PANTHER" id="PTHR30075:SF2">
    <property type="entry name" value="GLYCINE--TRNA LIGASE, CHLOROPLASTIC_MITOCHONDRIAL 2"/>
    <property type="match status" value="1"/>
</dbReference>
<dbReference type="SUPFAM" id="SSF109604">
    <property type="entry name" value="HD-domain/PDEase-like"/>
    <property type="match status" value="1"/>
</dbReference>
<evidence type="ECO:0000256" key="4">
    <source>
        <dbReference type="ARBA" id="ARBA00022598"/>
    </source>
</evidence>
<feature type="domain" description="DALR anticodon binding" evidence="11">
    <location>
        <begin position="583"/>
        <end position="679"/>
    </location>
</feature>
<evidence type="ECO:0000256" key="7">
    <source>
        <dbReference type="ARBA" id="ARBA00022917"/>
    </source>
</evidence>
<keyword evidence="6 10" id="KW-0067">ATP-binding</keyword>
<dbReference type="AlphaFoldDB" id="A0A9J6RE67"/>
<keyword evidence="7 10" id="KW-0648">Protein biosynthesis</keyword>